<gene>
    <name evidence="2" type="ORF">LCGC14_2343730</name>
</gene>
<evidence type="ECO:0000313" key="2">
    <source>
        <dbReference type="EMBL" id="KKL46620.1"/>
    </source>
</evidence>
<comment type="caution">
    <text evidence="2">The sequence shown here is derived from an EMBL/GenBank/DDBJ whole genome shotgun (WGS) entry which is preliminary data.</text>
</comment>
<keyword evidence="1" id="KW-0812">Transmembrane</keyword>
<proteinExistence type="predicted"/>
<evidence type="ECO:0000256" key="1">
    <source>
        <dbReference type="SAM" id="Phobius"/>
    </source>
</evidence>
<sequence>MTPGRKATEFWALIAYIAAFVANGSDYITIPWDQYTVLAGLVASYVFGRSYVKAAVAKNGATV</sequence>
<reference evidence="2" key="1">
    <citation type="journal article" date="2015" name="Nature">
        <title>Complex archaea that bridge the gap between prokaryotes and eukaryotes.</title>
        <authorList>
            <person name="Spang A."/>
            <person name="Saw J.H."/>
            <person name="Jorgensen S.L."/>
            <person name="Zaremba-Niedzwiedzka K."/>
            <person name="Martijn J."/>
            <person name="Lind A.E."/>
            <person name="van Eijk R."/>
            <person name="Schleper C."/>
            <person name="Guy L."/>
            <person name="Ettema T.J."/>
        </authorList>
    </citation>
    <scope>NUCLEOTIDE SEQUENCE</scope>
</reference>
<keyword evidence="1" id="KW-0472">Membrane</keyword>
<dbReference type="EMBL" id="LAZR01033961">
    <property type="protein sequence ID" value="KKL46620.1"/>
    <property type="molecule type" value="Genomic_DNA"/>
</dbReference>
<organism evidence="2">
    <name type="scientific">marine sediment metagenome</name>
    <dbReference type="NCBI Taxonomy" id="412755"/>
    <lineage>
        <taxon>unclassified sequences</taxon>
        <taxon>metagenomes</taxon>
        <taxon>ecological metagenomes</taxon>
    </lineage>
</organism>
<feature type="transmembrane region" description="Helical" evidence="1">
    <location>
        <begin position="34"/>
        <end position="52"/>
    </location>
</feature>
<dbReference type="AlphaFoldDB" id="A0A0F9ENW7"/>
<keyword evidence="1" id="KW-1133">Transmembrane helix</keyword>
<accession>A0A0F9ENW7</accession>
<name>A0A0F9ENW7_9ZZZZ</name>
<protein>
    <submittedName>
        <fullName evidence="2">Uncharacterized protein</fullName>
    </submittedName>
</protein>